<reference evidence="4" key="1">
    <citation type="submission" date="2017-07" db="EMBL/GenBank/DDBJ databases">
        <title>Novel pathways for hydrocarbon cycling and metabolic interdependencies in hydrothermal sediment communities.</title>
        <authorList>
            <person name="Dombrowski N."/>
            <person name="Seitz K."/>
            <person name="Teske A."/>
            <person name="Baker B."/>
        </authorList>
    </citation>
    <scope>NUCLEOTIDE SEQUENCE [LARGE SCALE GENOMIC DNA]</scope>
</reference>
<dbReference type="Pfam" id="PF13180">
    <property type="entry name" value="PDZ_2"/>
    <property type="match status" value="2"/>
</dbReference>
<dbReference type="Gene3D" id="2.30.42.10">
    <property type="match status" value="2"/>
</dbReference>
<comment type="caution">
    <text evidence="3">The sequence shown here is derived from an EMBL/GenBank/DDBJ whole genome shotgun (WGS) entry which is preliminary data.</text>
</comment>
<dbReference type="InterPro" id="IPR001478">
    <property type="entry name" value="PDZ"/>
</dbReference>
<dbReference type="PROSITE" id="PS50106">
    <property type="entry name" value="PDZ"/>
    <property type="match status" value="2"/>
</dbReference>
<dbReference type="SUPFAM" id="SSF50156">
    <property type="entry name" value="PDZ domain-like"/>
    <property type="match status" value="2"/>
</dbReference>
<dbReference type="Proteomes" id="UP000216312">
    <property type="component" value="Unassembled WGS sequence"/>
</dbReference>
<name>A0A257LU10_UNCW3</name>
<dbReference type="PANTHER" id="PTHR22939">
    <property type="entry name" value="SERINE PROTEASE FAMILY S1C HTRA-RELATED"/>
    <property type="match status" value="1"/>
</dbReference>
<feature type="domain" description="PDZ" evidence="2">
    <location>
        <begin position="113"/>
        <end position="199"/>
    </location>
</feature>
<feature type="domain" description="PDZ" evidence="2">
    <location>
        <begin position="17"/>
        <end position="81"/>
    </location>
</feature>
<organism evidence="3 4">
    <name type="scientific">candidate division WOR-3 bacterium 4484_18</name>
    <dbReference type="NCBI Taxonomy" id="2020626"/>
    <lineage>
        <taxon>Bacteria</taxon>
        <taxon>Bacteria division WOR-3</taxon>
    </lineage>
</organism>
<protein>
    <recommendedName>
        <fullName evidence="2">PDZ domain-containing protein</fullName>
    </recommendedName>
</protein>
<dbReference type="SMART" id="SM00228">
    <property type="entry name" value="PDZ"/>
    <property type="match status" value="2"/>
</dbReference>
<evidence type="ECO:0000256" key="1">
    <source>
        <dbReference type="ARBA" id="ARBA00010541"/>
    </source>
</evidence>
<gene>
    <name evidence="3" type="ORF">CGW93_02380</name>
</gene>
<comment type="similarity">
    <text evidence="1">Belongs to the peptidase S1C family.</text>
</comment>
<accession>A0A257LU10</accession>
<dbReference type="AlphaFoldDB" id="A0A257LU10"/>
<proteinExistence type="inferred from homology"/>
<evidence type="ECO:0000313" key="4">
    <source>
        <dbReference type="Proteomes" id="UP000216312"/>
    </source>
</evidence>
<evidence type="ECO:0000313" key="3">
    <source>
        <dbReference type="EMBL" id="OYV03104.1"/>
    </source>
</evidence>
<dbReference type="EMBL" id="NMUJ01000022">
    <property type="protein sequence ID" value="OYV03104.1"/>
    <property type="molecule type" value="Genomic_DNA"/>
</dbReference>
<evidence type="ECO:0000259" key="2">
    <source>
        <dbReference type="PROSITE" id="PS50106"/>
    </source>
</evidence>
<sequence length="209" mass="23180">MGFAIPSNTVKRIVEDLMKYHKVQRAWLGVTYQKLDADLAQALGLEKVEGVVIVEVVDGSPADKAGIKPKDVIIEFNGKKVTFANFAVIVAHSPIGEPIKVKLIRGKREIETEVILEPREKGETKIYGWLGMRVESTEAGVTVVDVSHGSPADEAGIQKGDRIKMIGDIEIKSLEDYERASQEYKDRTTPILFLIERQGKDILIAIKPE</sequence>
<dbReference type="PANTHER" id="PTHR22939:SF129">
    <property type="entry name" value="SERINE PROTEASE HTRA2, MITOCHONDRIAL"/>
    <property type="match status" value="1"/>
</dbReference>
<dbReference type="InterPro" id="IPR036034">
    <property type="entry name" value="PDZ_sf"/>
</dbReference>